<organism evidence="1 2">
    <name type="scientific">Myroides albus</name>
    <dbReference type="NCBI Taxonomy" id="2562892"/>
    <lineage>
        <taxon>Bacteria</taxon>
        <taxon>Pseudomonadati</taxon>
        <taxon>Bacteroidota</taxon>
        <taxon>Flavobacteriia</taxon>
        <taxon>Flavobacteriales</taxon>
        <taxon>Flavobacteriaceae</taxon>
        <taxon>Myroides</taxon>
    </lineage>
</organism>
<dbReference type="OrthoDB" id="766667at2"/>
<sequence length="132" mass="15298">MYTTKEIGLGVQQVQDFCKNIEMWFCGELANQDEVLGRITSTFDQSFVMVNGDEKQMDYAAFVQWLPSVYGKFPGRKVFLEDVKASATFSHILVQYKEIQVTGKDRNERKSSAVFRIIEGKALWYHLVEVWL</sequence>
<dbReference type="InterPro" id="IPR032710">
    <property type="entry name" value="NTF2-like_dom_sf"/>
</dbReference>
<keyword evidence="2" id="KW-1185">Reference proteome</keyword>
<comment type="caution">
    <text evidence="1">The sequence shown here is derived from an EMBL/GenBank/DDBJ whole genome shotgun (WGS) entry which is preliminary data.</text>
</comment>
<dbReference type="AlphaFoldDB" id="A0A6I3LMW5"/>
<dbReference type="SUPFAM" id="SSF54427">
    <property type="entry name" value="NTF2-like"/>
    <property type="match status" value="1"/>
</dbReference>
<evidence type="ECO:0008006" key="3">
    <source>
        <dbReference type="Google" id="ProtNLM"/>
    </source>
</evidence>
<dbReference type="EMBL" id="WMJX01000005">
    <property type="protein sequence ID" value="MTG97335.1"/>
    <property type="molecule type" value="Genomic_DNA"/>
</dbReference>
<name>A0A6I3LMW5_9FLAO</name>
<evidence type="ECO:0000313" key="2">
    <source>
        <dbReference type="Proteomes" id="UP000438760"/>
    </source>
</evidence>
<gene>
    <name evidence="1" type="ORF">GJV76_04165</name>
</gene>
<reference evidence="1 2" key="1">
    <citation type="submission" date="2019-11" db="EMBL/GenBank/DDBJ databases">
        <title>Genome of Strain BIT-d1.</title>
        <authorList>
            <person name="Yang Y."/>
        </authorList>
    </citation>
    <scope>NUCLEOTIDE SEQUENCE [LARGE SCALE GENOMIC DNA]</scope>
    <source>
        <strain evidence="1 2">BIT-d1</strain>
    </source>
</reference>
<dbReference type="Proteomes" id="UP000438760">
    <property type="component" value="Unassembled WGS sequence"/>
</dbReference>
<evidence type="ECO:0000313" key="1">
    <source>
        <dbReference type="EMBL" id="MTG97335.1"/>
    </source>
</evidence>
<dbReference type="Gene3D" id="3.10.450.50">
    <property type="match status" value="1"/>
</dbReference>
<protein>
    <recommendedName>
        <fullName evidence="3">SnoaL-like domain-containing protein</fullName>
    </recommendedName>
</protein>
<accession>A0A6I3LMW5</accession>
<proteinExistence type="predicted"/>
<dbReference type="RefSeq" id="WP_155091381.1">
    <property type="nucleotide sequence ID" value="NZ_CP102754.1"/>
</dbReference>